<feature type="compositionally biased region" description="Low complexity" evidence="1">
    <location>
        <begin position="427"/>
        <end position="439"/>
    </location>
</feature>
<feature type="compositionally biased region" description="Basic and acidic residues" evidence="1">
    <location>
        <begin position="464"/>
        <end position="480"/>
    </location>
</feature>
<sequence>MSVKLERVVKNGPIDFVGVLVRDQQVVLADAYLNETGVLYTDVVGNVQTIGYDYDGHQLVAKFARPILSDDVKNDQQLDECTSFLLPQKPGLIPPTGIKPNLNEFNKVEICDIQEHCSISIDTKQPKAFKADAKEDVRFAKSVDISGAGDPCGFTGHDYTANWTYDKTDDKIHFVYRFPSKEGKYWSAIGIGDNMSDMDIAVMFLENGDVKKMGDYFSSGYGVPDEDSNQDWSLDSSKKVDSEVEIHFSRKVVTDDSEKDRPMDDCVLFQFGINSGHYGDGYKIRKHDGWPDLYKACNLRDNCAAIQIEKRKNKNKQHKEKNDEESETSTPVVDESNDQQETVLENDQKPKKGKNKNKNKGKGKGKGKNKKQDNEEQVDGSGQEFEGSGQEEPEPVPEHTTEVATEPETTSNSVSPSKQPEPTTLSAEATTVAQEATTQKDSLSESTTVNDNEEAATASTKIETTAEPKSDDKTTTVKDKCDHKKPDLNVCEGYMNNYLAQVKEWAERHDETIEQQYGKACALLNAVPHVPSLCCHIFQKVCANQISQ</sequence>
<dbReference type="WBParaSite" id="BXY_0885400.1">
    <property type="protein sequence ID" value="BXY_0885400.1"/>
    <property type="gene ID" value="BXY_0885400"/>
</dbReference>
<evidence type="ECO:0000313" key="5">
    <source>
        <dbReference type="Proteomes" id="UP000095284"/>
    </source>
</evidence>
<protein>
    <submittedName>
        <fullName evidence="3">(pine wood nematode) hypothetical protein</fullName>
    </submittedName>
    <submittedName>
        <fullName evidence="7">DOMON domain-containing protein</fullName>
    </submittedName>
</protein>
<feature type="compositionally biased region" description="Polar residues" evidence="1">
    <location>
        <begin position="411"/>
        <end position="426"/>
    </location>
</feature>
<dbReference type="OrthoDB" id="5877761at2759"/>
<evidence type="ECO:0000259" key="2">
    <source>
        <dbReference type="PROSITE" id="PS50836"/>
    </source>
</evidence>
<name>A0A1I7S765_BURXY</name>
<dbReference type="SMART" id="SM00664">
    <property type="entry name" value="DoH"/>
    <property type="match status" value="1"/>
</dbReference>
<evidence type="ECO:0000313" key="3">
    <source>
        <dbReference type="EMBL" id="CAD5209541.1"/>
    </source>
</evidence>
<feature type="region of interest" description="Disordered" evidence="1">
    <location>
        <begin position="312"/>
        <end position="480"/>
    </location>
</feature>
<dbReference type="CDD" id="cd09631">
    <property type="entry name" value="DOMON_DOH"/>
    <property type="match status" value="1"/>
</dbReference>
<dbReference type="EMBL" id="CAJFCV020000001">
    <property type="protein sequence ID" value="CAG9084667.1"/>
    <property type="molecule type" value="Genomic_DNA"/>
</dbReference>
<dbReference type="InterPro" id="IPR005018">
    <property type="entry name" value="DOMON_domain"/>
</dbReference>
<dbReference type="InterPro" id="IPR045266">
    <property type="entry name" value="DOH_DOMON"/>
</dbReference>
<feature type="domain" description="DOMON" evidence="2">
    <location>
        <begin position="157"/>
        <end position="276"/>
    </location>
</feature>
<evidence type="ECO:0000313" key="4">
    <source>
        <dbReference type="EMBL" id="CAG9084667.1"/>
    </source>
</evidence>
<proteinExistence type="predicted"/>
<dbReference type="Pfam" id="PF03351">
    <property type="entry name" value="DOMON"/>
    <property type="match status" value="1"/>
</dbReference>
<reference evidence="7" key="1">
    <citation type="submission" date="2016-11" db="UniProtKB">
        <authorList>
            <consortium name="WormBaseParasite"/>
        </authorList>
    </citation>
    <scope>IDENTIFICATION</scope>
</reference>
<dbReference type="Proteomes" id="UP000095284">
    <property type="component" value="Unplaced"/>
</dbReference>
<dbReference type="Proteomes" id="UP000582659">
    <property type="component" value="Unassembled WGS sequence"/>
</dbReference>
<dbReference type="eggNOG" id="ENOG502SPYG">
    <property type="taxonomic scope" value="Eukaryota"/>
</dbReference>
<evidence type="ECO:0000313" key="6">
    <source>
        <dbReference type="Proteomes" id="UP000659654"/>
    </source>
</evidence>
<feature type="compositionally biased region" description="Basic residues" evidence="1">
    <location>
        <begin position="351"/>
        <end position="369"/>
    </location>
</feature>
<dbReference type="SUPFAM" id="SSF49344">
    <property type="entry name" value="CBD9-like"/>
    <property type="match status" value="1"/>
</dbReference>
<evidence type="ECO:0000256" key="1">
    <source>
        <dbReference type="SAM" id="MobiDB-lite"/>
    </source>
</evidence>
<dbReference type="AlphaFoldDB" id="A0A1I7S765"/>
<accession>A0A1I7S765</accession>
<dbReference type="PANTHER" id="PTHR36516">
    <property type="entry name" value="PROTEIN CBG04168-RELATED"/>
    <property type="match status" value="1"/>
</dbReference>
<reference evidence="4" key="2">
    <citation type="submission" date="2020-08" db="EMBL/GenBank/DDBJ databases">
        <authorList>
            <person name="Kikuchi T."/>
        </authorList>
    </citation>
    <scope>NUCLEOTIDE SEQUENCE</scope>
    <source>
        <strain evidence="3">Ka4C1</strain>
    </source>
</reference>
<dbReference type="EMBL" id="CAJFDI010000001">
    <property type="protein sequence ID" value="CAD5209541.1"/>
    <property type="molecule type" value="Genomic_DNA"/>
</dbReference>
<organism evidence="5 7">
    <name type="scientific">Bursaphelenchus xylophilus</name>
    <name type="common">Pinewood nematode worm</name>
    <name type="synonym">Aphelenchoides xylophilus</name>
    <dbReference type="NCBI Taxonomy" id="6326"/>
    <lineage>
        <taxon>Eukaryota</taxon>
        <taxon>Metazoa</taxon>
        <taxon>Ecdysozoa</taxon>
        <taxon>Nematoda</taxon>
        <taxon>Chromadorea</taxon>
        <taxon>Rhabditida</taxon>
        <taxon>Tylenchina</taxon>
        <taxon>Tylenchomorpha</taxon>
        <taxon>Aphelenchoidea</taxon>
        <taxon>Aphelenchoididae</taxon>
        <taxon>Bursaphelenchus</taxon>
    </lineage>
</organism>
<dbReference type="PANTHER" id="PTHR36516:SF5">
    <property type="entry name" value="DOMON DOMAIN-CONTAINING PROTEIN"/>
    <property type="match status" value="1"/>
</dbReference>
<evidence type="ECO:0000313" key="7">
    <source>
        <dbReference type="WBParaSite" id="BXY_0885400.1"/>
    </source>
</evidence>
<gene>
    <name evidence="3" type="ORF">BXYJ_LOCUS1487</name>
</gene>
<dbReference type="Proteomes" id="UP000659654">
    <property type="component" value="Unassembled WGS sequence"/>
</dbReference>
<dbReference type="SMR" id="A0A1I7S765"/>
<keyword evidence="6" id="KW-1185">Reference proteome</keyword>
<feature type="compositionally biased region" description="Polar residues" evidence="1">
    <location>
        <begin position="440"/>
        <end position="450"/>
    </location>
</feature>
<dbReference type="PROSITE" id="PS50836">
    <property type="entry name" value="DOMON"/>
    <property type="match status" value="1"/>
</dbReference>